<evidence type="ECO:0000256" key="2">
    <source>
        <dbReference type="SAM" id="MobiDB-lite"/>
    </source>
</evidence>
<dbReference type="PANTHER" id="PTHR31540:SF1">
    <property type="entry name" value="CENTROSOMAL PROTEIN OF 131 KDA"/>
    <property type="match status" value="1"/>
</dbReference>
<feature type="compositionally biased region" description="Basic residues" evidence="2">
    <location>
        <begin position="689"/>
        <end position="698"/>
    </location>
</feature>
<reference evidence="4" key="1">
    <citation type="journal article" date="2023" name="Commun. Biol.">
        <title>Genome analysis of Parmales, the sister group of diatoms, reveals the evolutionary specialization of diatoms from phago-mixotrophs to photoautotrophs.</title>
        <authorList>
            <person name="Ban H."/>
            <person name="Sato S."/>
            <person name="Yoshikawa S."/>
            <person name="Yamada K."/>
            <person name="Nakamura Y."/>
            <person name="Ichinomiya M."/>
            <person name="Sato N."/>
            <person name="Blanc-Mathieu R."/>
            <person name="Endo H."/>
            <person name="Kuwata A."/>
            <person name="Ogata H."/>
        </authorList>
    </citation>
    <scope>NUCLEOTIDE SEQUENCE [LARGE SCALE GENOMIC DNA]</scope>
    <source>
        <strain evidence="4">NIES 3701</strain>
    </source>
</reference>
<organism evidence="3 4">
    <name type="scientific">Triparma strigata</name>
    <dbReference type="NCBI Taxonomy" id="1606541"/>
    <lineage>
        <taxon>Eukaryota</taxon>
        <taxon>Sar</taxon>
        <taxon>Stramenopiles</taxon>
        <taxon>Ochrophyta</taxon>
        <taxon>Bolidophyceae</taxon>
        <taxon>Parmales</taxon>
        <taxon>Triparmaceae</taxon>
        <taxon>Triparma</taxon>
    </lineage>
</organism>
<dbReference type="OrthoDB" id="198982at2759"/>
<dbReference type="Proteomes" id="UP001165085">
    <property type="component" value="Unassembled WGS sequence"/>
</dbReference>
<proteinExistence type="predicted"/>
<feature type="compositionally biased region" description="Low complexity" evidence="2">
    <location>
        <begin position="1"/>
        <end position="13"/>
    </location>
</feature>
<accession>A0A9W7BNV4</accession>
<dbReference type="GO" id="GO:0035735">
    <property type="term" value="P:intraciliary transport involved in cilium assembly"/>
    <property type="evidence" value="ECO:0007669"/>
    <property type="project" value="InterPro"/>
</dbReference>
<feature type="coiled-coil region" evidence="1">
    <location>
        <begin position="341"/>
        <end position="368"/>
    </location>
</feature>
<evidence type="ECO:0000256" key="1">
    <source>
        <dbReference type="SAM" id="Coils"/>
    </source>
</evidence>
<feature type="compositionally biased region" description="Basic and acidic residues" evidence="2">
    <location>
        <begin position="669"/>
        <end position="688"/>
    </location>
</feature>
<feature type="compositionally biased region" description="Low complexity" evidence="2">
    <location>
        <begin position="112"/>
        <end position="121"/>
    </location>
</feature>
<keyword evidence="1" id="KW-0175">Coiled coil</keyword>
<dbReference type="EMBL" id="BRXY01000384">
    <property type="protein sequence ID" value="GMH91350.1"/>
    <property type="molecule type" value="Genomic_DNA"/>
</dbReference>
<comment type="caution">
    <text evidence="3">The sequence shown here is derived from an EMBL/GenBank/DDBJ whole genome shotgun (WGS) entry which is preliminary data.</text>
</comment>
<dbReference type="GO" id="GO:0005929">
    <property type="term" value="C:cilium"/>
    <property type="evidence" value="ECO:0007669"/>
    <property type="project" value="GOC"/>
</dbReference>
<evidence type="ECO:0000313" key="3">
    <source>
        <dbReference type="EMBL" id="GMH91350.1"/>
    </source>
</evidence>
<feature type="compositionally biased region" description="Polar residues" evidence="2">
    <location>
        <begin position="73"/>
        <end position="90"/>
    </location>
</feature>
<dbReference type="InterPro" id="IPR030465">
    <property type="entry name" value="CEP131"/>
</dbReference>
<feature type="region of interest" description="Disordered" evidence="2">
    <location>
        <begin position="1"/>
        <end position="121"/>
    </location>
</feature>
<feature type="coiled-coil region" evidence="1">
    <location>
        <begin position="448"/>
        <end position="505"/>
    </location>
</feature>
<name>A0A9W7BNV4_9STRA</name>
<gene>
    <name evidence="3" type="ORF">TrST_g2164</name>
</gene>
<dbReference type="PANTHER" id="PTHR31540">
    <property type="entry name" value="CENTROSOMAL PROTEIN OF 131 KDA"/>
    <property type="match status" value="1"/>
</dbReference>
<evidence type="ECO:0000313" key="4">
    <source>
        <dbReference type="Proteomes" id="UP001165085"/>
    </source>
</evidence>
<feature type="compositionally biased region" description="Low complexity" evidence="2">
    <location>
        <begin position="25"/>
        <end position="39"/>
    </location>
</feature>
<sequence>MNASHTSHSSSRSTKSKPKARKPKASSNPSSPVRSVSSPKKTKKVGGQTTPTSITRGKKKMVKKKRDEKENKTVSSSFDADASTIHSVDVSTEHHSNPSSPTHPLHYTVSHSASQFSPSTSLSSSITINTSVQNLQQKLIQLSLEIEDQEKTVMILTDEMKRLTEVGEVKQKEIARKYREDFKNQAAEYKDELSKRLENCDRLTAKKQELASDLKRLQGKIKMAEDRTKAAVEKVRKDGEREINEAAASWGEGEIIRREKWIERKTTEIREITIKGLEPEVQRIIDKHKKDCQDLEDELEMKKRDFLVDFHKDLDAKKLETQEKAMKNHDQLLSTVRVAGNDRLSEVHEEHAKNLAKLRKRLSEETDSQRVWQGEELKRLAETHADEMQSLRSTESKRLHEMRRRWIEEKDAAERQLNSALGSMESDASIAKEQWENKVRHKLEKESLDKIAKERAKIKKERDREIEREIRRIQGATAKLDLECKEKVEAEKKKLKQAADKKIKGIVDKKSRWGDRLGENLDVVRELQERKRSCESTLKALSDYMQKMDSDIEKVIRDRENEFANLVEEEERYKMESTTSISSLHTMRASLKSQISSRRQEIEQLQARHKAKVKLLEQEHDKDLLAVERRVKIDVGLKEARIAELRSHVHSLESRCSQLQNMIASYKNRQREKATGTTEKGKVKEGSPKKNHSKRQFV</sequence>
<keyword evidence="4" id="KW-1185">Reference proteome</keyword>
<dbReference type="AlphaFoldDB" id="A0A9W7BNV4"/>
<feature type="coiled-coil region" evidence="1">
    <location>
        <begin position="132"/>
        <end position="234"/>
    </location>
</feature>
<protein>
    <submittedName>
        <fullName evidence="3">Uncharacterized protein</fullName>
    </submittedName>
</protein>
<feature type="region of interest" description="Disordered" evidence="2">
    <location>
        <begin position="666"/>
        <end position="698"/>
    </location>
</feature>
<feature type="compositionally biased region" description="Basic residues" evidence="2">
    <location>
        <begin position="14"/>
        <end position="24"/>
    </location>
</feature>